<reference evidence="2" key="1">
    <citation type="submission" date="2016-10" db="EMBL/GenBank/DDBJ databases">
        <authorList>
            <person name="Varghese N."/>
            <person name="Submissions S."/>
        </authorList>
    </citation>
    <scope>NUCLEOTIDE SEQUENCE [LARGE SCALE GENOMIC DNA]</scope>
    <source>
        <strain evidence="2">DSM 23317</strain>
    </source>
</reference>
<evidence type="ECO:0000313" key="2">
    <source>
        <dbReference type="Proteomes" id="UP000199527"/>
    </source>
</evidence>
<proteinExistence type="predicted"/>
<dbReference type="RefSeq" id="WP_090368314.1">
    <property type="nucleotide sequence ID" value="NZ_FNEM01000026.1"/>
</dbReference>
<sequence>MKKLALATVVAAAAIGAYIYTQQPQSAASGMASFVPADTVWYSAQQTPFPIRAYLKASAASYRLSDGEMQQLQQSLQQAEDVDEKFFLAFLLNYLQGMNDPDQLVKDYGLGDTVRFYTYGIGAAPVFKWEVENPDAFWQTLGRIEAQSGAMHHTRTVGGLEARVYDLALDDVDEQLELWFAEVDGMMTMVIGAPLLDARQLAIAFAQARPAQALADTGILDEIRQRNRFHSDDIGYISHQQLLTGLMTPSGNTMAKQISRLTDDPQELAQLQDPVCYEELSAIAANWPRTVFQTEIHQQGSGFSISSDTIIESRNQPMLSALNKLRGFVPQSLFDAATPMFAAALGINADTLQEGLVEVRDQMLEVAYQCPQLAQLQQELKQVPPESLALFSGFTDGIQGLGLGIYDYAFDDSRTDGTLSTYSMLMSVSAKDPAKAFNAIKMVSPELASLNLKPGQEAVDIKDRVPQLQYALQPIMLQMSDSQLMLHTGDKGASVAEAMGTEVLAANGLMAVTLDYQRAMLPAMDWAKALDPELVEQLQSMQSYDLIMKLMLDVDDRGLVLHYQGDSDPKRLMAK</sequence>
<dbReference type="OrthoDB" id="5750169at2"/>
<dbReference type="EMBL" id="FNEM01000026">
    <property type="protein sequence ID" value="SDK32659.1"/>
    <property type="molecule type" value="Genomic_DNA"/>
</dbReference>
<dbReference type="Proteomes" id="UP000199527">
    <property type="component" value="Unassembled WGS sequence"/>
</dbReference>
<name>A0A1G9AZA1_9GAMM</name>
<accession>A0A1G9AZA1</accession>
<gene>
    <name evidence="1" type="ORF">SAMN04488540_1269</name>
</gene>
<organism evidence="1 2">
    <name type="scientific">Ferrimonas sediminum</name>
    <dbReference type="NCBI Taxonomy" id="718193"/>
    <lineage>
        <taxon>Bacteria</taxon>
        <taxon>Pseudomonadati</taxon>
        <taxon>Pseudomonadota</taxon>
        <taxon>Gammaproteobacteria</taxon>
        <taxon>Alteromonadales</taxon>
        <taxon>Ferrimonadaceae</taxon>
        <taxon>Ferrimonas</taxon>
    </lineage>
</organism>
<dbReference type="AlphaFoldDB" id="A0A1G9AZA1"/>
<evidence type="ECO:0008006" key="3">
    <source>
        <dbReference type="Google" id="ProtNLM"/>
    </source>
</evidence>
<protein>
    <recommendedName>
        <fullName evidence="3">DUF3352 domain-containing protein</fullName>
    </recommendedName>
</protein>
<keyword evidence="2" id="KW-1185">Reference proteome</keyword>
<evidence type="ECO:0000313" key="1">
    <source>
        <dbReference type="EMBL" id="SDK32659.1"/>
    </source>
</evidence>